<evidence type="ECO:0000313" key="3">
    <source>
        <dbReference type="Proteomes" id="UP001432027"/>
    </source>
</evidence>
<dbReference type="Proteomes" id="UP001432027">
    <property type="component" value="Unassembled WGS sequence"/>
</dbReference>
<comment type="caution">
    <text evidence="2">The sequence shown here is derived from an EMBL/GenBank/DDBJ whole genome shotgun (WGS) entry which is preliminary data.</text>
</comment>
<gene>
    <name evidence="2" type="ORF">PENTCL1PPCAC_4383</name>
</gene>
<sequence>FSFAELVMMSSLAPPQVVVDSPRPQQHGNSQAELAAGIALFIRPPPTSGASTLSTCGSTSRKNSQKRKAPPASSAPPRHNKA</sequence>
<name>A0AAV5SJB2_9BILA</name>
<feature type="region of interest" description="Disordered" evidence="1">
    <location>
        <begin position="43"/>
        <end position="82"/>
    </location>
</feature>
<accession>A0AAV5SJB2</accession>
<keyword evidence="3" id="KW-1185">Reference proteome</keyword>
<dbReference type="AlphaFoldDB" id="A0AAV5SJB2"/>
<proteinExistence type="predicted"/>
<reference evidence="2" key="1">
    <citation type="submission" date="2023-10" db="EMBL/GenBank/DDBJ databases">
        <title>Genome assembly of Pristionchus species.</title>
        <authorList>
            <person name="Yoshida K."/>
            <person name="Sommer R.J."/>
        </authorList>
    </citation>
    <scope>NUCLEOTIDE SEQUENCE</scope>
    <source>
        <strain evidence="2">RS0144</strain>
    </source>
</reference>
<evidence type="ECO:0000313" key="2">
    <source>
        <dbReference type="EMBL" id="GMS82208.1"/>
    </source>
</evidence>
<dbReference type="EMBL" id="BTSX01000002">
    <property type="protein sequence ID" value="GMS82208.1"/>
    <property type="molecule type" value="Genomic_DNA"/>
</dbReference>
<feature type="compositionally biased region" description="Low complexity" evidence="1">
    <location>
        <begin position="70"/>
        <end position="82"/>
    </location>
</feature>
<feature type="compositionally biased region" description="Polar residues" evidence="1">
    <location>
        <begin position="48"/>
        <end position="62"/>
    </location>
</feature>
<feature type="non-terminal residue" evidence="2">
    <location>
        <position position="1"/>
    </location>
</feature>
<organism evidence="2 3">
    <name type="scientific">Pristionchus entomophagus</name>
    <dbReference type="NCBI Taxonomy" id="358040"/>
    <lineage>
        <taxon>Eukaryota</taxon>
        <taxon>Metazoa</taxon>
        <taxon>Ecdysozoa</taxon>
        <taxon>Nematoda</taxon>
        <taxon>Chromadorea</taxon>
        <taxon>Rhabditida</taxon>
        <taxon>Rhabditina</taxon>
        <taxon>Diplogasteromorpha</taxon>
        <taxon>Diplogasteroidea</taxon>
        <taxon>Neodiplogasteridae</taxon>
        <taxon>Pristionchus</taxon>
    </lineage>
</organism>
<protein>
    <submittedName>
        <fullName evidence="2">Uncharacterized protein</fullName>
    </submittedName>
</protein>
<evidence type="ECO:0000256" key="1">
    <source>
        <dbReference type="SAM" id="MobiDB-lite"/>
    </source>
</evidence>